<dbReference type="AlphaFoldDB" id="A7S8V4"/>
<accession>A7S8V4</accession>
<dbReference type="InParanoid" id="A7S8V4"/>
<evidence type="ECO:0000313" key="3">
    <source>
        <dbReference type="Proteomes" id="UP000001593"/>
    </source>
</evidence>
<protein>
    <submittedName>
        <fullName evidence="2">Uncharacterized protein</fullName>
    </submittedName>
</protein>
<dbReference type="HOGENOM" id="CLU_110409_0_0_1"/>
<reference evidence="2 3" key="1">
    <citation type="journal article" date="2007" name="Science">
        <title>Sea anemone genome reveals ancestral eumetazoan gene repertoire and genomic organization.</title>
        <authorList>
            <person name="Putnam N.H."/>
            <person name="Srivastava M."/>
            <person name="Hellsten U."/>
            <person name="Dirks B."/>
            <person name="Chapman J."/>
            <person name="Salamov A."/>
            <person name="Terry A."/>
            <person name="Shapiro H."/>
            <person name="Lindquist E."/>
            <person name="Kapitonov V.V."/>
            <person name="Jurka J."/>
            <person name="Genikhovich G."/>
            <person name="Grigoriev I.V."/>
            <person name="Lucas S.M."/>
            <person name="Steele R.E."/>
            <person name="Finnerty J.R."/>
            <person name="Technau U."/>
            <person name="Martindale M.Q."/>
            <person name="Rokhsar D.S."/>
        </authorList>
    </citation>
    <scope>NUCLEOTIDE SEQUENCE [LARGE SCALE GENOMIC DNA]</scope>
    <source>
        <strain evidence="3">CH2 X CH6</strain>
    </source>
</reference>
<feature type="transmembrane region" description="Helical" evidence="1">
    <location>
        <begin position="115"/>
        <end position="136"/>
    </location>
</feature>
<keyword evidence="1" id="KW-0812">Transmembrane</keyword>
<organism evidence="2 3">
    <name type="scientific">Nematostella vectensis</name>
    <name type="common">Starlet sea anemone</name>
    <dbReference type="NCBI Taxonomy" id="45351"/>
    <lineage>
        <taxon>Eukaryota</taxon>
        <taxon>Metazoa</taxon>
        <taxon>Cnidaria</taxon>
        <taxon>Anthozoa</taxon>
        <taxon>Hexacorallia</taxon>
        <taxon>Actiniaria</taxon>
        <taxon>Edwardsiidae</taxon>
        <taxon>Nematostella</taxon>
    </lineage>
</organism>
<keyword evidence="1" id="KW-0472">Membrane</keyword>
<keyword evidence="3" id="KW-1185">Reference proteome</keyword>
<evidence type="ECO:0000313" key="2">
    <source>
        <dbReference type="EMBL" id="EDO39933.1"/>
    </source>
</evidence>
<gene>
    <name evidence="2" type="ORF">NEMVEDRAFT_v1g243644</name>
</gene>
<dbReference type="PhylomeDB" id="A7S8V4"/>
<name>A7S8V4_NEMVE</name>
<dbReference type="Proteomes" id="UP000001593">
    <property type="component" value="Unassembled WGS sequence"/>
</dbReference>
<dbReference type="eggNOG" id="ENOG502S76K">
    <property type="taxonomic scope" value="Eukaryota"/>
</dbReference>
<dbReference type="OMA" id="WLPGVRN"/>
<dbReference type="EMBL" id="DS469599">
    <property type="protein sequence ID" value="EDO39933.1"/>
    <property type="molecule type" value="Genomic_DNA"/>
</dbReference>
<evidence type="ECO:0000256" key="1">
    <source>
        <dbReference type="SAM" id="Phobius"/>
    </source>
</evidence>
<keyword evidence="1" id="KW-1133">Transmembrane helix</keyword>
<proteinExistence type="predicted"/>
<sequence length="218" mass="24551">MSSAADCCFSMCQSPLMAILRPAMWVPGIKKLHSATETWIIPNAPVDVCIDKLLEAIDSLGEKEKMHVNKVNRDRGFVQIFSFTPNEWFDVVEIEFKPGREQGAMGHARSFSTGLLPTCCPLALLFNVIFFFVPFHDQGTNKARLDRVRGQMTLEIAVEDVNVIILAEFGILLRVPRSQSMTRNLANLQGLQQGSPKPGHLDTTCERHRIDFCFPWLC</sequence>